<dbReference type="Pfam" id="PF02627">
    <property type="entry name" value="CMD"/>
    <property type="match status" value="1"/>
</dbReference>
<proteinExistence type="predicted"/>
<dbReference type="SUPFAM" id="SSF69118">
    <property type="entry name" value="AhpD-like"/>
    <property type="match status" value="1"/>
</dbReference>
<evidence type="ECO:0000313" key="3">
    <source>
        <dbReference type="Proteomes" id="UP000306985"/>
    </source>
</evidence>
<feature type="domain" description="Carboxymuconolactone decarboxylase-like" evidence="1">
    <location>
        <begin position="60"/>
        <end position="139"/>
    </location>
</feature>
<dbReference type="OrthoDB" id="657225at2"/>
<sequence length="201" mass="21914">MSTQLDPGPGIEQAAREALARVPIAQPPGLFGRILAWVGRRMGGQPMDVAFAMSHHRRLLWTMGSFERGVARWHAADARLKHLAELAAAAQVGCSWCVDYGYHLALNAGLDEATLRDVGRWRDSDRLTTLDQQVIEYAEAMTATPPTTTDEMVAALRGRIGDAALVELTMMVAVENQRSRFNDALGLVAQGYTAACRVPGR</sequence>
<dbReference type="GO" id="GO:0051920">
    <property type="term" value="F:peroxiredoxin activity"/>
    <property type="evidence" value="ECO:0007669"/>
    <property type="project" value="InterPro"/>
</dbReference>
<dbReference type="AlphaFoldDB" id="A0A4U6Q8X6"/>
<dbReference type="EMBL" id="SZZH01000007">
    <property type="protein sequence ID" value="TKV56323.1"/>
    <property type="molecule type" value="Genomic_DNA"/>
</dbReference>
<organism evidence="2 3">
    <name type="scientific">Nakamurella flava</name>
    <dbReference type="NCBI Taxonomy" id="2576308"/>
    <lineage>
        <taxon>Bacteria</taxon>
        <taxon>Bacillati</taxon>
        <taxon>Actinomycetota</taxon>
        <taxon>Actinomycetes</taxon>
        <taxon>Nakamurellales</taxon>
        <taxon>Nakamurellaceae</taxon>
        <taxon>Nakamurella</taxon>
    </lineage>
</organism>
<keyword evidence="3" id="KW-1185">Reference proteome</keyword>
<accession>A0A4U6Q8X6</accession>
<reference evidence="2 3" key="1">
    <citation type="submission" date="2019-05" db="EMBL/GenBank/DDBJ databases">
        <title>Nakamurella sp. N5BH11, whole genome shotgun sequence.</title>
        <authorList>
            <person name="Tuo L."/>
        </authorList>
    </citation>
    <scope>NUCLEOTIDE SEQUENCE [LARGE SCALE GENOMIC DNA]</scope>
    <source>
        <strain evidence="2 3">N5BH11</strain>
    </source>
</reference>
<name>A0A4U6Q8X6_9ACTN</name>
<dbReference type="PANTHER" id="PTHR34846:SF5">
    <property type="entry name" value="CARBOXYMUCONOLACTONE DECARBOXYLASE-LIKE DOMAIN-CONTAINING PROTEIN"/>
    <property type="match status" value="1"/>
</dbReference>
<dbReference type="InterPro" id="IPR003779">
    <property type="entry name" value="CMD-like"/>
</dbReference>
<dbReference type="RefSeq" id="WP_137451592.1">
    <property type="nucleotide sequence ID" value="NZ_SZZH01000007.1"/>
</dbReference>
<protein>
    <submittedName>
        <fullName evidence="2">Carboxymuconolactone decarboxylase family protein</fullName>
    </submittedName>
</protein>
<dbReference type="Proteomes" id="UP000306985">
    <property type="component" value="Unassembled WGS sequence"/>
</dbReference>
<gene>
    <name evidence="2" type="ORF">FDO65_20380</name>
</gene>
<dbReference type="InterPro" id="IPR029032">
    <property type="entry name" value="AhpD-like"/>
</dbReference>
<evidence type="ECO:0000259" key="1">
    <source>
        <dbReference type="Pfam" id="PF02627"/>
    </source>
</evidence>
<evidence type="ECO:0000313" key="2">
    <source>
        <dbReference type="EMBL" id="TKV56323.1"/>
    </source>
</evidence>
<comment type="caution">
    <text evidence="2">The sequence shown here is derived from an EMBL/GenBank/DDBJ whole genome shotgun (WGS) entry which is preliminary data.</text>
</comment>
<dbReference type="Gene3D" id="1.20.1290.10">
    <property type="entry name" value="AhpD-like"/>
    <property type="match status" value="1"/>
</dbReference>
<dbReference type="PANTHER" id="PTHR34846">
    <property type="entry name" value="4-CARBOXYMUCONOLACTONE DECARBOXYLASE FAMILY PROTEIN (AFU_ORTHOLOGUE AFUA_6G11590)"/>
    <property type="match status" value="1"/>
</dbReference>